<reference evidence="1" key="1">
    <citation type="submission" date="2022-10" db="EMBL/GenBank/DDBJ databases">
        <title>Vagococcus sp. isolated from poultry meat.</title>
        <authorList>
            <person name="Johansson P."/>
            <person name="Bjorkroth J."/>
        </authorList>
    </citation>
    <scope>NUCLEOTIDE SEQUENCE</scope>
    <source>
        <strain evidence="1">STAA11</strain>
        <plasmid evidence="1">unnamed1</plasmid>
    </source>
</reference>
<dbReference type="AlphaFoldDB" id="A0AAF0I7K1"/>
<organism evidence="1 2">
    <name type="scientific">Vagococcus intermedius</name>
    <dbReference type="NCBI Taxonomy" id="2991418"/>
    <lineage>
        <taxon>Bacteria</taxon>
        <taxon>Bacillati</taxon>
        <taxon>Bacillota</taxon>
        <taxon>Bacilli</taxon>
        <taxon>Lactobacillales</taxon>
        <taxon>Enterococcaceae</taxon>
        <taxon>Vagococcus</taxon>
    </lineage>
</organism>
<accession>A0AAF0I7K1</accession>
<evidence type="ECO:0000313" key="1">
    <source>
        <dbReference type="EMBL" id="WEG74413.1"/>
    </source>
</evidence>
<geneLocation type="plasmid" evidence="1 2">
    <name>unnamed1</name>
</geneLocation>
<dbReference type="KEGG" id="vie:OL234_10645"/>
<proteinExistence type="predicted"/>
<dbReference type="EMBL" id="CP110233">
    <property type="protein sequence ID" value="WEG74413.1"/>
    <property type="molecule type" value="Genomic_DNA"/>
</dbReference>
<dbReference type="Proteomes" id="UP001179647">
    <property type="component" value="Plasmid unnamed1"/>
</dbReference>
<evidence type="ECO:0000313" key="2">
    <source>
        <dbReference type="Proteomes" id="UP001179647"/>
    </source>
</evidence>
<gene>
    <name evidence="1" type="ORF">OL234_10645</name>
</gene>
<dbReference type="RefSeq" id="WP_275470213.1">
    <property type="nucleotide sequence ID" value="NZ_CP110233.1"/>
</dbReference>
<sequence length="111" mass="12782">MRLKERELITVYLKKHLVTENSDGDETIIYSDKSVELKMNVQNAGGTVNAQIYGMRLPYIKACKYQGLVIKEGENELDGLCVFVESEDRPDYHIQSIQTFSTHLNIMIERL</sequence>
<protein>
    <submittedName>
        <fullName evidence="1">Uncharacterized protein</fullName>
    </submittedName>
</protein>
<keyword evidence="1" id="KW-0614">Plasmid</keyword>
<name>A0AAF0I7K1_9ENTE</name>
<keyword evidence="2" id="KW-1185">Reference proteome</keyword>